<evidence type="ECO:0000313" key="2">
    <source>
        <dbReference type="EMBL" id="GIH33243.1"/>
    </source>
</evidence>
<keyword evidence="3" id="KW-1185">Reference proteome</keyword>
<organism evidence="2 3">
    <name type="scientific">Microbispora amethystogenes</name>
    <dbReference type="NCBI Taxonomy" id="1427754"/>
    <lineage>
        <taxon>Bacteria</taxon>
        <taxon>Bacillati</taxon>
        <taxon>Actinomycetota</taxon>
        <taxon>Actinomycetes</taxon>
        <taxon>Streptosporangiales</taxon>
        <taxon>Streptosporangiaceae</taxon>
        <taxon>Microbispora</taxon>
    </lineage>
</organism>
<gene>
    <name evidence="2" type="ORF">Mam01_34070</name>
</gene>
<evidence type="ECO:0000313" key="3">
    <source>
        <dbReference type="Proteomes" id="UP000651728"/>
    </source>
</evidence>
<reference evidence="2 3" key="1">
    <citation type="submission" date="2021-01" db="EMBL/GenBank/DDBJ databases">
        <title>Whole genome shotgun sequence of Microbispora amethystogenes NBRC 101907.</title>
        <authorList>
            <person name="Komaki H."/>
            <person name="Tamura T."/>
        </authorList>
    </citation>
    <scope>NUCLEOTIDE SEQUENCE [LARGE SCALE GENOMIC DNA]</scope>
    <source>
        <strain evidence="2 3">NBRC 101907</strain>
    </source>
</reference>
<dbReference type="Pfam" id="PF12770">
    <property type="entry name" value="CHAT"/>
    <property type="match status" value="1"/>
</dbReference>
<protein>
    <recommendedName>
        <fullName evidence="1">CHAT domain-containing protein</fullName>
    </recommendedName>
</protein>
<dbReference type="EMBL" id="BOOB01000023">
    <property type="protein sequence ID" value="GIH33243.1"/>
    <property type="molecule type" value="Genomic_DNA"/>
</dbReference>
<dbReference type="InterPro" id="IPR024983">
    <property type="entry name" value="CHAT_dom"/>
</dbReference>
<dbReference type="RefSeq" id="WP_204286279.1">
    <property type="nucleotide sequence ID" value="NZ_BAABEJ010000013.1"/>
</dbReference>
<feature type="domain" description="CHAT" evidence="1">
    <location>
        <begin position="153"/>
        <end position="435"/>
    </location>
</feature>
<comment type="caution">
    <text evidence="2">The sequence shown here is derived from an EMBL/GenBank/DDBJ whole genome shotgun (WGS) entry which is preliminary data.</text>
</comment>
<proteinExistence type="predicted"/>
<evidence type="ECO:0000259" key="1">
    <source>
        <dbReference type="Pfam" id="PF12770"/>
    </source>
</evidence>
<name>A0ABQ4FES5_9ACTN</name>
<accession>A0ABQ4FES5</accession>
<dbReference type="Proteomes" id="UP000651728">
    <property type="component" value="Unassembled WGS sequence"/>
</dbReference>
<sequence length="436" mass="47074">MAEHPPQFIPDTGFDASAQLHRLTDRRIRLSRAYEQRIEAGLPRTLSESDLREAAADGPIAVINVSTLRCDAIVIQQAGSQVIPLSELTYAEARSVALRYHECLLATQAAAEALAEASQAASEGGWQSNRRIVEASARLHEARREENRMLIEISEWLWQMVARPVLKQVASSAAPGASMPRLWWCPTGPLVGLPLHAAQTGSGVSVEGVLDHAISSYTPTITALLAARRSAVSRTLTADSGPLLLLSLSDTPGERLLPQVVAEAESILRRLPASRVTLLDNRSATRQRVRHALSAHRLVHFGCHAQQDLSDPSSGALVLYDGRLTVLDLGRSRFDGDFAYLSACKTATGGVALAEEAVSMAAAVHFAGFRRVIATLWSVQDVVAAEVADQVYDQMIADGQLVPHSAALALHRALVHLRTLNPAQPGRWSPFVHLGI</sequence>